<feature type="domain" description="G-protein coupled receptors family 2 profile 1" evidence="12">
    <location>
        <begin position="6"/>
        <end position="84"/>
    </location>
</feature>
<dbReference type="SUPFAM" id="SSF111418">
    <property type="entry name" value="Hormone receptor domain"/>
    <property type="match status" value="1"/>
</dbReference>
<dbReference type="PROSITE" id="PS00649">
    <property type="entry name" value="G_PROTEIN_RECEP_F2_1"/>
    <property type="match status" value="1"/>
</dbReference>
<dbReference type="SMART" id="SM00008">
    <property type="entry name" value="HormR"/>
    <property type="match status" value="1"/>
</dbReference>
<protein>
    <submittedName>
        <fullName evidence="14">Uncharacterized protein</fullName>
    </submittedName>
</protein>
<dbReference type="GO" id="GO:0007188">
    <property type="term" value="P:adenylate cyclase-modulating G protein-coupled receptor signaling pathway"/>
    <property type="evidence" value="ECO:0007669"/>
    <property type="project" value="TreeGrafter"/>
</dbReference>
<dbReference type="PROSITE" id="PS50261">
    <property type="entry name" value="G_PROTEIN_RECEP_F2_4"/>
    <property type="match status" value="1"/>
</dbReference>
<dbReference type="Gene3D" id="4.10.1240.10">
    <property type="entry name" value="GPCR, family 2, extracellular hormone receptor domain"/>
    <property type="match status" value="1"/>
</dbReference>
<keyword evidence="3" id="KW-1003">Cell membrane</keyword>
<dbReference type="EnsemblMetazoa" id="XM_031923790">
    <property type="protein sequence ID" value="XP_031779650"/>
    <property type="gene ID" value="LOC103316654"/>
</dbReference>
<evidence type="ECO:0000256" key="4">
    <source>
        <dbReference type="ARBA" id="ARBA00022692"/>
    </source>
</evidence>
<dbReference type="GO" id="GO:0005886">
    <property type="term" value="C:plasma membrane"/>
    <property type="evidence" value="ECO:0007669"/>
    <property type="project" value="UniProtKB-SubCell"/>
</dbReference>
<keyword evidence="6" id="KW-0297">G-protein coupled receptor</keyword>
<keyword evidence="5 11" id="KW-1133">Transmembrane helix</keyword>
<evidence type="ECO:0000256" key="8">
    <source>
        <dbReference type="ARBA" id="ARBA00023170"/>
    </source>
</evidence>
<keyword evidence="7 11" id="KW-0472">Membrane</keyword>
<dbReference type="Proteomes" id="UP000002358">
    <property type="component" value="Chromosome 2"/>
</dbReference>
<organism evidence="14 15">
    <name type="scientific">Nasonia vitripennis</name>
    <name type="common">Parasitic wasp</name>
    <dbReference type="NCBI Taxonomy" id="7425"/>
    <lineage>
        <taxon>Eukaryota</taxon>
        <taxon>Metazoa</taxon>
        <taxon>Ecdysozoa</taxon>
        <taxon>Arthropoda</taxon>
        <taxon>Hexapoda</taxon>
        <taxon>Insecta</taxon>
        <taxon>Pterygota</taxon>
        <taxon>Neoptera</taxon>
        <taxon>Endopterygota</taxon>
        <taxon>Hymenoptera</taxon>
        <taxon>Apocrita</taxon>
        <taxon>Proctotrupomorpha</taxon>
        <taxon>Chalcidoidea</taxon>
        <taxon>Pteromalidae</taxon>
        <taxon>Pteromalinae</taxon>
        <taxon>Nasonia</taxon>
    </lineage>
</organism>
<dbReference type="Gene3D" id="1.20.1070.10">
    <property type="entry name" value="Rhodopsin 7-helix transmembrane proteins"/>
    <property type="match status" value="1"/>
</dbReference>
<evidence type="ECO:0000256" key="5">
    <source>
        <dbReference type="ARBA" id="ARBA00022989"/>
    </source>
</evidence>
<name>A0A7M7Q3F2_NASVI</name>
<feature type="transmembrane region" description="Helical" evidence="11">
    <location>
        <begin position="256"/>
        <end position="278"/>
    </location>
</feature>
<dbReference type="PROSITE" id="PS50227">
    <property type="entry name" value="G_PROTEIN_RECEP_F2_3"/>
    <property type="match status" value="1"/>
</dbReference>
<dbReference type="RefSeq" id="XP_031779650.1">
    <property type="nucleotide sequence ID" value="XM_031923790.1"/>
</dbReference>
<dbReference type="Pfam" id="PF02793">
    <property type="entry name" value="HRM"/>
    <property type="match status" value="1"/>
</dbReference>
<keyword evidence="10" id="KW-0807">Transducer</keyword>
<dbReference type="Pfam" id="PF00002">
    <property type="entry name" value="7tm_2"/>
    <property type="match status" value="1"/>
</dbReference>
<dbReference type="PRINTS" id="PR00249">
    <property type="entry name" value="GPCRSECRETIN"/>
</dbReference>
<accession>A0A7M7Q3F2</accession>
<feature type="transmembrane region" description="Helical" evidence="11">
    <location>
        <begin position="290"/>
        <end position="308"/>
    </location>
</feature>
<feature type="transmembrane region" description="Helical" evidence="11">
    <location>
        <begin position="116"/>
        <end position="135"/>
    </location>
</feature>
<dbReference type="InterPro" id="IPR001879">
    <property type="entry name" value="GPCR_2_extracellular_dom"/>
</dbReference>
<evidence type="ECO:0000256" key="9">
    <source>
        <dbReference type="ARBA" id="ARBA00023180"/>
    </source>
</evidence>
<dbReference type="InterPro" id="IPR017983">
    <property type="entry name" value="GPCR_2_secretin-like_CS"/>
</dbReference>
<reference evidence="14" key="1">
    <citation type="submission" date="2021-01" db="UniProtKB">
        <authorList>
            <consortium name="EnsemblMetazoa"/>
        </authorList>
    </citation>
    <scope>IDENTIFICATION</scope>
</reference>
<evidence type="ECO:0000313" key="15">
    <source>
        <dbReference type="Proteomes" id="UP000002358"/>
    </source>
</evidence>
<sequence length="309" mass="36484">MNESYQCDELIRDFEKSSDRCEPLWDTKLCWPSAAVNETLELPCPRREFDNQTASRDCILFDDGSGTDRSIWTMGNYSYCQDPDNYTGLFIAVAHEKYLQTEDQMWEHKLLVTSQLIYLLSFLVLAVALVLFLLFKKLRNARTRLHMHMLSATIMQVVMWLMHSVLFDTQLLSAYMYLEVLSKINVHVAFKFSNDFRLIVEQMFTRLNSYLHYIVLAGLERYFETTSLFWLLMEGWFLYELICRKPLETKTSIKRYVIIGWGVPIIVTSPWMVYHVYSAHNDVYWVKHDLTVYLIAVSAFLTFVVRMIL</sequence>
<dbReference type="InterPro" id="IPR000832">
    <property type="entry name" value="GPCR_2_secretin-like"/>
</dbReference>
<dbReference type="PANTHER" id="PTHR45620:SF1">
    <property type="entry name" value="G-PROTEIN COUPLED RECEPTORS FAMILY 2 PROFILE 2 DOMAIN-CONTAINING PROTEIN"/>
    <property type="match status" value="1"/>
</dbReference>
<feature type="transmembrane region" description="Helical" evidence="11">
    <location>
        <begin position="227"/>
        <end position="244"/>
    </location>
</feature>
<evidence type="ECO:0000256" key="2">
    <source>
        <dbReference type="ARBA" id="ARBA00005314"/>
    </source>
</evidence>
<evidence type="ECO:0000256" key="6">
    <source>
        <dbReference type="ARBA" id="ARBA00023040"/>
    </source>
</evidence>
<evidence type="ECO:0000256" key="1">
    <source>
        <dbReference type="ARBA" id="ARBA00004651"/>
    </source>
</evidence>
<dbReference type="PANTHER" id="PTHR45620">
    <property type="entry name" value="PDF RECEPTOR-LIKE PROTEIN-RELATED"/>
    <property type="match status" value="1"/>
</dbReference>
<dbReference type="GO" id="GO:0007166">
    <property type="term" value="P:cell surface receptor signaling pathway"/>
    <property type="evidence" value="ECO:0007669"/>
    <property type="project" value="InterPro"/>
</dbReference>
<evidence type="ECO:0000256" key="7">
    <source>
        <dbReference type="ARBA" id="ARBA00023136"/>
    </source>
</evidence>
<dbReference type="InterPro" id="IPR036445">
    <property type="entry name" value="GPCR_2_extracell_dom_sf"/>
</dbReference>
<evidence type="ECO:0000256" key="11">
    <source>
        <dbReference type="SAM" id="Phobius"/>
    </source>
</evidence>
<comment type="similarity">
    <text evidence="2">Belongs to the G-protein coupled receptor 2 family.</text>
</comment>
<proteinExistence type="inferred from homology"/>
<dbReference type="GO" id="GO:0008528">
    <property type="term" value="F:G protein-coupled peptide receptor activity"/>
    <property type="evidence" value="ECO:0007669"/>
    <property type="project" value="TreeGrafter"/>
</dbReference>
<dbReference type="KEGG" id="nvi:103316654"/>
<dbReference type="GO" id="GO:0017046">
    <property type="term" value="F:peptide hormone binding"/>
    <property type="evidence" value="ECO:0007669"/>
    <property type="project" value="TreeGrafter"/>
</dbReference>
<evidence type="ECO:0000256" key="10">
    <source>
        <dbReference type="ARBA" id="ARBA00023224"/>
    </source>
</evidence>
<dbReference type="InterPro" id="IPR017981">
    <property type="entry name" value="GPCR_2-like_7TM"/>
</dbReference>
<dbReference type="AlphaFoldDB" id="A0A7M7Q3F2"/>
<evidence type="ECO:0000313" key="14">
    <source>
        <dbReference type="EnsemblMetazoa" id="XP_031779650"/>
    </source>
</evidence>
<keyword evidence="9" id="KW-0325">Glycoprotein</keyword>
<evidence type="ECO:0000259" key="12">
    <source>
        <dbReference type="PROSITE" id="PS50227"/>
    </source>
</evidence>
<evidence type="ECO:0000256" key="3">
    <source>
        <dbReference type="ARBA" id="ARBA00022475"/>
    </source>
</evidence>
<evidence type="ECO:0000259" key="13">
    <source>
        <dbReference type="PROSITE" id="PS50261"/>
    </source>
</evidence>
<keyword evidence="8" id="KW-0675">Receptor</keyword>
<keyword evidence="15" id="KW-1185">Reference proteome</keyword>
<dbReference type="InterPro" id="IPR050332">
    <property type="entry name" value="GPCR_2"/>
</dbReference>
<dbReference type="GeneID" id="103316654"/>
<dbReference type="InParanoid" id="A0A7M7Q3F2"/>
<feature type="transmembrane region" description="Helical" evidence="11">
    <location>
        <begin position="147"/>
        <end position="167"/>
    </location>
</feature>
<feature type="domain" description="G-protein coupled receptors family 2 profile 2" evidence="13">
    <location>
        <begin position="110"/>
        <end position="309"/>
    </location>
</feature>
<keyword evidence="4 11" id="KW-0812">Transmembrane</keyword>
<comment type="subcellular location">
    <subcellularLocation>
        <location evidence="1">Cell membrane</location>
        <topology evidence="1">Multi-pass membrane protein</topology>
    </subcellularLocation>
</comment>